<dbReference type="Proteomes" id="UP001152562">
    <property type="component" value="Unassembled WGS sequence"/>
</dbReference>
<evidence type="ECO:0000256" key="3">
    <source>
        <dbReference type="ARBA" id="ARBA00004174"/>
    </source>
</evidence>
<comment type="caution">
    <text evidence="16">The sequence shown here is derived from an EMBL/GenBank/DDBJ whole genome shotgun (WGS) entry which is preliminary data.</text>
</comment>
<keyword evidence="7 14" id="KW-0479">Metal-binding</keyword>
<dbReference type="GO" id="GO:0005789">
    <property type="term" value="C:endoplasmic reticulum membrane"/>
    <property type="evidence" value="ECO:0007669"/>
    <property type="project" value="UniProtKB-SubCell"/>
</dbReference>
<keyword evidence="13" id="KW-0472">Membrane</keyword>
<dbReference type="InterPro" id="IPR036691">
    <property type="entry name" value="Endo/exonu/phosph_ase_sf"/>
</dbReference>
<gene>
    <name evidence="16" type="ORF">PIBRA_LOCUS12774</name>
</gene>
<dbReference type="InterPro" id="IPR017972">
    <property type="entry name" value="Cyt_P450_CS"/>
</dbReference>
<keyword evidence="17" id="KW-1185">Reference proteome</keyword>
<organism evidence="16 17">
    <name type="scientific">Pieris brassicae</name>
    <name type="common">White butterfly</name>
    <name type="synonym">Large white butterfly</name>
    <dbReference type="NCBI Taxonomy" id="7116"/>
    <lineage>
        <taxon>Eukaryota</taxon>
        <taxon>Metazoa</taxon>
        <taxon>Ecdysozoa</taxon>
        <taxon>Arthropoda</taxon>
        <taxon>Hexapoda</taxon>
        <taxon>Insecta</taxon>
        <taxon>Pterygota</taxon>
        <taxon>Neoptera</taxon>
        <taxon>Endopterygota</taxon>
        <taxon>Lepidoptera</taxon>
        <taxon>Glossata</taxon>
        <taxon>Ditrysia</taxon>
        <taxon>Papilionoidea</taxon>
        <taxon>Pieridae</taxon>
        <taxon>Pierinae</taxon>
        <taxon>Pieris</taxon>
    </lineage>
</organism>
<comment type="cofactor">
    <cofactor evidence="1 14">
        <name>heme</name>
        <dbReference type="ChEBI" id="CHEBI:30413"/>
    </cofactor>
</comment>
<dbReference type="PRINTS" id="PR00385">
    <property type="entry name" value="P450"/>
</dbReference>
<reference evidence="16" key="1">
    <citation type="submission" date="2022-05" db="EMBL/GenBank/DDBJ databases">
        <authorList>
            <person name="Okamura Y."/>
        </authorList>
    </citation>
    <scope>NUCLEOTIDE SEQUENCE</scope>
</reference>
<protein>
    <recommendedName>
        <fullName evidence="15">Endonuclease/exonuclease/phosphatase domain-containing protein</fullName>
    </recommendedName>
</protein>
<evidence type="ECO:0000256" key="1">
    <source>
        <dbReference type="ARBA" id="ARBA00001971"/>
    </source>
</evidence>
<proteinExistence type="inferred from homology"/>
<dbReference type="PROSITE" id="PS00086">
    <property type="entry name" value="CYTOCHROME_P450"/>
    <property type="match status" value="1"/>
</dbReference>
<evidence type="ECO:0000256" key="2">
    <source>
        <dbReference type="ARBA" id="ARBA00003690"/>
    </source>
</evidence>
<dbReference type="Gene3D" id="1.10.630.10">
    <property type="entry name" value="Cytochrome P450"/>
    <property type="match status" value="1"/>
</dbReference>
<dbReference type="InterPro" id="IPR050196">
    <property type="entry name" value="Cytochrome_P450_Monoox"/>
</dbReference>
<keyword evidence="9" id="KW-0492">Microsome</keyword>
<evidence type="ECO:0000256" key="13">
    <source>
        <dbReference type="ARBA" id="ARBA00023136"/>
    </source>
</evidence>
<dbReference type="Pfam" id="PF03372">
    <property type="entry name" value="Exo_endo_phos"/>
    <property type="match status" value="1"/>
</dbReference>
<dbReference type="GO" id="GO:0005506">
    <property type="term" value="F:iron ion binding"/>
    <property type="evidence" value="ECO:0007669"/>
    <property type="project" value="InterPro"/>
</dbReference>
<dbReference type="EMBL" id="CALOZG010000085">
    <property type="protein sequence ID" value="CAH4037040.1"/>
    <property type="molecule type" value="Genomic_DNA"/>
</dbReference>
<evidence type="ECO:0000256" key="8">
    <source>
        <dbReference type="ARBA" id="ARBA00022824"/>
    </source>
</evidence>
<evidence type="ECO:0000259" key="15">
    <source>
        <dbReference type="Pfam" id="PF03372"/>
    </source>
</evidence>
<dbReference type="Pfam" id="PF00067">
    <property type="entry name" value="p450"/>
    <property type="match status" value="1"/>
</dbReference>
<accession>A0A9P0TWT4</accession>
<feature type="binding site" description="axial binding residue" evidence="14">
    <location>
        <position position="772"/>
    </location>
    <ligand>
        <name>heme</name>
        <dbReference type="ChEBI" id="CHEBI:30413"/>
    </ligand>
    <ligandPart>
        <name>Fe</name>
        <dbReference type="ChEBI" id="CHEBI:18248"/>
    </ligandPart>
</feature>
<dbReference type="InterPro" id="IPR001128">
    <property type="entry name" value="Cyt_P450"/>
</dbReference>
<evidence type="ECO:0000256" key="6">
    <source>
        <dbReference type="ARBA" id="ARBA00022617"/>
    </source>
</evidence>
<evidence type="ECO:0000256" key="10">
    <source>
        <dbReference type="ARBA" id="ARBA00023002"/>
    </source>
</evidence>
<dbReference type="InterPro" id="IPR005135">
    <property type="entry name" value="Endo/exonuclease/phosphatase"/>
</dbReference>
<dbReference type="GO" id="GO:0016705">
    <property type="term" value="F:oxidoreductase activity, acting on paired donors, with incorporation or reduction of molecular oxygen"/>
    <property type="evidence" value="ECO:0007669"/>
    <property type="project" value="InterPro"/>
</dbReference>
<keyword evidence="6 14" id="KW-0349">Heme</keyword>
<comment type="subcellular location">
    <subcellularLocation>
        <location evidence="4">Endoplasmic reticulum membrane</location>
        <topology evidence="4">Peripheral membrane protein</topology>
    </subcellularLocation>
    <subcellularLocation>
        <location evidence="3">Microsome membrane</location>
        <topology evidence="3">Peripheral membrane protein</topology>
    </subcellularLocation>
</comment>
<keyword evidence="8" id="KW-0256">Endoplasmic reticulum</keyword>
<dbReference type="GO" id="GO:0004497">
    <property type="term" value="F:monooxygenase activity"/>
    <property type="evidence" value="ECO:0007669"/>
    <property type="project" value="UniProtKB-KW"/>
</dbReference>
<evidence type="ECO:0000256" key="12">
    <source>
        <dbReference type="ARBA" id="ARBA00023033"/>
    </source>
</evidence>
<dbReference type="SUPFAM" id="SSF48264">
    <property type="entry name" value="Cytochrome P450"/>
    <property type="match status" value="1"/>
</dbReference>
<evidence type="ECO:0000313" key="16">
    <source>
        <dbReference type="EMBL" id="CAH4037040.1"/>
    </source>
</evidence>
<name>A0A9P0TWT4_PIEBR</name>
<sequence length="792" mass="89867">MAYLRQVVKTQNIDIALINETHCGPRDTCKISGYIAYRQDHTSPQNRAYRGLAVYIRRRIPHRRLDDLPLREIYALGIEVEVAGKPLAIYSIYYPPSDSYCSADVKTILDAGEAVLTAGDWNAKDSHWNATKTSPRGTQLLHDADALAFEVIGPDVPTHYPDQTAWVPDTIDLVVYRGFHGRIALDVLVEFLSDHQPVVAELSDSTPNTTPTQPRRTIDWSVFQTTLDAAPSLPTPSNAQEIDDTAVKLTSLIQNALTAATTTENPKIIEDRLPGRLMKLIAEKRTLRRQWQASRCPRQKADLNRLALKVRRALEDHAKTSWETTVDVATTDWVRLHRLCRSLNGQRDPVRPLKHHDGSYIYSASSRAELFADHLETQFQPNPAKDPVRARRIETAAEDLMRQRIPAEEDPIYISPIITDPDDCYKVSTTCLERPGFANKFLKQFLGNGLLTGPEDIWKQHRKLINPAFNQQVVDSFMGIFNAQSRRLVDTLKNHVGKGHFDHHDHLEKTASETISLTMAGVDISNQKEFNYKCLMAFRAVVDGVIARAKNPLYYFDNIYRTSVLKKIEDAHVKITHELTEQVLKKKREVYATEDNKESSEKKFKPFLHRLLDFSNTLLSDNDIKDEMNNIMYAGSQSSSAVLAYTMLILGTYPRILEKCQQEIRDIFGESDRDVDKEDLTNLKYIDAVLKETIRQCPVAPFTGRLITEDIQLKNTVLRKGFPCAILLYGMLNNPALWGKDANEFIPERWLDGRLPENSNALGAFGFGRRNCVGKVYAFTTMKVSLIHIHTS</sequence>
<evidence type="ECO:0000256" key="14">
    <source>
        <dbReference type="PIRSR" id="PIRSR602401-1"/>
    </source>
</evidence>
<dbReference type="GO" id="GO:0020037">
    <property type="term" value="F:heme binding"/>
    <property type="evidence" value="ECO:0007669"/>
    <property type="project" value="InterPro"/>
</dbReference>
<comment type="function">
    <text evidence="2">May be involved in the metabolism of insect hormones and in the breakdown of synthetic insecticides.</text>
</comment>
<feature type="domain" description="Endonuclease/exonuclease/phosphatase" evidence="15">
    <location>
        <begin position="1"/>
        <end position="195"/>
    </location>
</feature>
<dbReference type="InterPro" id="IPR002401">
    <property type="entry name" value="Cyt_P450_E_grp-I"/>
</dbReference>
<keyword evidence="12" id="KW-0503">Monooxygenase</keyword>
<dbReference type="Gene3D" id="3.60.10.10">
    <property type="entry name" value="Endonuclease/exonuclease/phosphatase"/>
    <property type="match status" value="1"/>
</dbReference>
<keyword evidence="11 14" id="KW-0408">Iron</keyword>
<evidence type="ECO:0000313" key="17">
    <source>
        <dbReference type="Proteomes" id="UP001152562"/>
    </source>
</evidence>
<dbReference type="PANTHER" id="PTHR24291">
    <property type="entry name" value="CYTOCHROME P450 FAMILY 4"/>
    <property type="match status" value="1"/>
</dbReference>
<dbReference type="PANTHER" id="PTHR24291:SF189">
    <property type="entry name" value="CYTOCHROME P450 4C3-RELATED"/>
    <property type="match status" value="1"/>
</dbReference>
<evidence type="ECO:0000256" key="4">
    <source>
        <dbReference type="ARBA" id="ARBA00004406"/>
    </source>
</evidence>
<dbReference type="AlphaFoldDB" id="A0A9P0TWT4"/>
<dbReference type="PRINTS" id="PR00463">
    <property type="entry name" value="EP450I"/>
</dbReference>
<evidence type="ECO:0000256" key="9">
    <source>
        <dbReference type="ARBA" id="ARBA00022848"/>
    </source>
</evidence>
<comment type="similarity">
    <text evidence="5">Belongs to the cytochrome P450 family.</text>
</comment>
<dbReference type="SUPFAM" id="SSF56219">
    <property type="entry name" value="DNase I-like"/>
    <property type="match status" value="1"/>
</dbReference>
<dbReference type="InterPro" id="IPR036396">
    <property type="entry name" value="Cyt_P450_sf"/>
</dbReference>
<evidence type="ECO:0000256" key="11">
    <source>
        <dbReference type="ARBA" id="ARBA00023004"/>
    </source>
</evidence>
<keyword evidence="10" id="KW-0560">Oxidoreductase</keyword>
<evidence type="ECO:0000256" key="7">
    <source>
        <dbReference type="ARBA" id="ARBA00022723"/>
    </source>
</evidence>
<evidence type="ECO:0000256" key="5">
    <source>
        <dbReference type="ARBA" id="ARBA00010617"/>
    </source>
</evidence>